<dbReference type="RefSeq" id="WP_175140759.1">
    <property type="nucleotide sequence ID" value="NZ_CADIKZ010000005.1"/>
</dbReference>
<sequence>MRDTLHMFKGYRVPPATVEAVRQAIIDTRSQIDLTSLRALVLPALVAVNPWPRSTREDAAVAAVDSFLFDAVRAGLVKRHSNGWRFSHWHRVKKQQGAECR</sequence>
<organism evidence="1 2">
    <name type="scientific">Achromobacter pulmonis</name>
    <dbReference type="NCBI Taxonomy" id="1389932"/>
    <lineage>
        <taxon>Bacteria</taxon>
        <taxon>Pseudomonadati</taxon>
        <taxon>Pseudomonadota</taxon>
        <taxon>Betaproteobacteria</taxon>
        <taxon>Burkholderiales</taxon>
        <taxon>Alcaligenaceae</taxon>
        <taxon>Achromobacter</taxon>
    </lineage>
</organism>
<dbReference type="Proteomes" id="UP000494203">
    <property type="component" value="Unassembled WGS sequence"/>
</dbReference>
<dbReference type="AlphaFoldDB" id="A0A6S7CZ54"/>
<evidence type="ECO:0000313" key="1">
    <source>
        <dbReference type="EMBL" id="CAB3858994.1"/>
    </source>
</evidence>
<accession>A0A6S7CZ54</accession>
<name>A0A6S7CZ54_9BURK</name>
<reference evidence="1 2" key="1">
    <citation type="submission" date="2020-04" db="EMBL/GenBank/DDBJ databases">
        <authorList>
            <person name="De Canck E."/>
        </authorList>
    </citation>
    <scope>NUCLEOTIDE SEQUENCE [LARGE SCALE GENOMIC DNA]</scope>
    <source>
        <strain evidence="1 2">LMG 26788</strain>
    </source>
</reference>
<protein>
    <submittedName>
        <fullName evidence="1">Uncharacterized protein</fullName>
    </submittedName>
</protein>
<proteinExistence type="predicted"/>
<dbReference type="EMBL" id="CADIKZ010000005">
    <property type="protein sequence ID" value="CAB3858994.1"/>
    <property type="molecule type" value="Genomic_DNA"/>
</dbReference>
<keyword evidence="2" id="KW-1185">Reference proteome</keyword>
<evidence type="ECO:0000313" key="2">
    <source>
        <dbReference type="Proteomes" id="UP000494203"/>
    </source>
</evidence>
<gene>
    <name evidence="1" type="ORF">LMG26788_02160</name>
</gene>